<dbReference type="Proteomes" id="UP001457282">
    <property type="component" value="Unassembled WGS sequence"/>
</dbReference>
<evidence type="ECO:0000313" key="1">
    <source>
        <dbReference type="EMBL" id="KAK9922217.1"/>
    </source>
</evidence>
<keyword evidence="2" id="KW-1185">Reference proteome</keyword>
<accession>A0AAW1WFV3</accession>
<reference evidence="1 2" key="1">
    <citation type="journal article" date="2023" name="G3 (Bethesda)">
        <title>A chromosome-length genome assembly and annotation of blackberry (Rubus argutus, cv. 'Hillquist').</title>
        <authorList>
            <person name="Bruna T."/>
            <person name="Aryal R."/>
            <person name="Dudchenko O."/>
            <person name="Sargent D.J."/>
            <person name="Mead D."/>
            <person name="Buti M."/>
            <person name="Cavallini A."/>
            <person name="Hytonen T."/>
            <person name="Andres J."/>
            <person name="Pham M."/>
            <person name="Weisz D."/>
            <person name="Mascagni F."/>
            <person name="Usai G."/>
            <person name="Natali L."/>
            <person name="Bassil N."/>
            <person name="Fernandez G.E."/>
            <person name="Lomsadze A."/>
            <person name="Armour M."/>
            <person name="Olukolu B."/>
            <person name="Poorten T."/>
            <person name="Britton C."/>
            <person name="Davik J."/>
            <person name="Ashrafi H."/>
            <person name="Aiden E.L."/>
            <person name="Borodovsky M."/>
            <person name="Worthington M."/>
        </authorList>
    </citation>
    <scope>NUCLEOTIDE SEQUENCE [LARGE SCALE GENOMIC DNA]</scope>
    <source>
        <strain evidence="1">PI 553951</strain>
    </source>
</reference>
<protein>
    <submittedName>
        <fullName evidence="1">Uncharacterized protein</fullName>
    </submittedName>
</protein>
<organism evidence="1 2">
    <name type="scientific">Rubus argutus</name>
    <name type="common">Southern blackberry</name>
    <dbReference type="NCBI Taxonomy" id="59490"/>
    <lineage>
        <taxon>Eukaryota</taxon>
        <taxon>Viridiplantae</taxon>
        <taxon>Streptophyta</taxon>
        <taxon>Embryophyta</taxon>
        <taxon>Tracheophyta</taxon>
        <taxon>Spermatophyta</taxon>
        <taxon>Magnoliopsida</taxon>
        <taxon>eudicotyledons</taxon>
        <taxon>Gunneridae</taxon>
        <taxon>Pentapetalae</taxon>
        <taxon>rosids</taxon>
        <taxon>fabids</taxon>
        <taxon>Rosales</taxon>
        <taxon>Rosaceae</taxon>
        <taxon>Rosoideae</taxon>
        <taxon>Rosoideae incertae sedis</taxon>
        <taxon>Rubus</taxon>
    </lineage>
</organism>
<evidence type="ECO:0000313" key="2">
    <source>
        <dbReference type="Proteomes" id="UP001457282"/>
    </source>
</evidence>
<dbReference type="EMBL" id="JBEDUW010000006">
    <property type="protein sequence ID" value="KAK9922217.1"/>
    <property type="molecule type" value="Genomic_DNA"/>
</dbReference>
<sequence>MGKVTAAVEGSLSNRTHIGCDENYGWDIDDHDMYQHKNFEVKTIVGKRDPAIQCDNARATKSEDVSTPEAGVVSEVGMADSMCQSLKKAISLRKIALEQNTEADLANNDSYGQLLASTVTKVEVPSKGAAILDQTNTNQLLSNEEQIKLDEVVLHVVDGEESNNIVWRDTMPIAHDNQGPKLDSDCTLCSSHEDIVIETGKCSTAIRTSRTRRQHRCISATIELKLAASAIHISRRAQPRRQSSEALSSFSSAVQLRQPQSHHCFTIAVVMLLSPCSSPAATAYSRDRYSLLRSTRAEPIIFSRRYRCHNPRP</sequence>
<dbReference type="AlphaFoldDB" id="A0AAW1WFV3"/>
<name>A0AAW1WFV3_RUBAR</name>
<proteinExistence type="predicted"/>
<comment type="caution">
    <text evidence="1">The sequence shown here is derived from an EMBL/GenBank/DDBJ whole genome shotgun (WGS) entry which is preliminary data.</text>
</comment>
<gene>
    <name evidence="1" type="ORF">M0R45_030692</name>
</gene>